<feature type="compositionally biased region" description="Polar residues" evidence="1">
    <location>
        <begin position="136"/>
        <end position="147"/>
    </location>
</feature>
<accession>A0A2G8JG22</accession>
<comment type="caution">
    <text evidence="2">The sequence shown here is derived from an EMBL/GenBank/DDBJ whole genome shotgun (WGS) entry which is preliminary data.</text>
</comment>
<gene>
    <name evidence="2" type="ORF">BSL78_28480</name>
</gene>
<evidence type="ECO:0000313" key="2">
    <source>
        <dbReference type="EMBL" id="PIK34697.1"/>
    </source>
</evidence>
<dbReference type="EMBL" id="MRZV01002099">
    <property type="protein sequence ID" value="PIK34697.1"/>
    <property type="molecule type" value="Genomic_DNA"/>
</dbReference>
<sequence>MGPFKKNMLNKAESTDSGILKGEQKTDDISRSDSGKENSSSAASTASTSSIDHQLLTSLMDIKIELKDEIEKLGRKMNRLDEQIGGIFSLLSVSSSTYNSLLRSDTLEFQVPSVQSATTMTTTTHLVKVKEHTDATSDSSGLGDQRTSSAASEVSSGSRHGQMPRLGVSNAPPPVESPANSSEIIQMGRRGSGDDSSHCIDIESPPSPNNDTNLQI</sequence>
<evidence type="ECO:0000313" key="3">
    <source>
        <dbReference type="Proteomes" id="UP000230750"/>
    </source>
</evidence>
<feature type="compositionally biased region" description="Low complexity" evidence="1">
    <location>
        <begin position="148"/>
        <end position="158"/>
    </location>
</feature>
<dbReference type="AlphaFoldDB" id="A0A2G8JG22"/>
<protein>
    <submittedName>
        <fullName evidence="2">Putative potassium voltage-gated channel subfamily H member 1 isoform X1</fullName>
    </submittedName>
</protein>
<evidence type="ECO:0000256" key="1">
    <source>
        <dbReference type="SAM" id="MobiDB-lite"/>
    </source>
</evidence>
<organism evidence="2 3">
    <name type="scientific">Stichopus japonicus</name>
    <name type="common">Sea cucumber</name>
    <dbReference type="NCBI Taxonomy" id="307972"/>
    <lineage>
        <taxon>Eukaryota</taxon>
        <taxon>Metazoa</taxon>
        <taxon>Echinodermata</taxon>
        <taxon>Eleutherozoa</taxon>
        <taxon>Echinozoa</taxon>
        <taxon>Holothuroidea</taxon>
        <taxon>Aspidochirotacea</taxon>
        <taxon>Aspidochirotida</taxon>
        <taxon>Stichopodidae</taxon>
        <taxon>Apostichopus</taxon>
    </lineage>
</organism>
<name>A0A2G8JG22_STIJA</name>
<reference evidence="2 3" key="1">
    <citation type="journal article" date="2017" name="PLoS Biol.">
        <title>The sea cucumber genome provides insights into morphological evolution and visceral regeneration.</title>
        <authorList>
            <person name="Zhang X."/>
            <person name="Sun L."/>
            <person name="Yuan J."/>
            <person name="Sun Y."/>
            <person name="Gao Y."/>
            <person name="Zhang L."/>
            <person name="Li S."/>
            <person name="Dai H."/>
            <person name="Hamel J.F."/>
            <person name="Liu C."/>
            <person name="Yu Y."/>
            <person name="Liu S."/>
            <person name="Lin W."/>
            <person name="Guo K."/>
            <person name="Jin S."/>
            <person name="Xu P."/>
            <person name="Storey K.B."/>
            <person name="Huan P."/>
            <person name="Zhang T."/>
            <person name="Zhou Y."/>
            <person name="Zhang J."/>
            <person name="Lin C."/>
            <person name="Li X."/>
            <person name="Xing L."/>
            <person name="Huo D."/>
            <person name="Sun M."/>
            <person name="Wang L."/>
            <person name="Mercier A."/>
            <person name="Li F."/>
            <person name="Yang H."/>
            <person name="Xiang J."/>
        </authorList>
    </citation>
    <scope>NUCLEOTIDE SEQUENCE [LARGE SCALE GENOMIC DNA]</scope>
    <source>
        <strain evidence="2">Shaxun</strain>
        <tissue evidence="2">Muscle</tissue>
    </source>
</reference>
<feature type="compositionally biased region" description="Low complexity" evidence="1">
    <location>
        <begin position="39"/>
        <end position="48"/>
    </location>
</feature>
<feature type="compositionally biased region" description="Basic and acidic residues" evidence="1">
    <location>
        <begin position="191"/>
        <end position="201"/>
    </location>
</feature>
<keyword evidence="3" id="KW-1185">Reference proteome</keyword>
<dbReference type="Proteomes" id="UP000230750">
    <property type="component" value="Unassembled WGS sequence"/>
</dbReference>
<proteinExistence type="predicted"/>
<feature type="region of interest" description="Disordered" evidence="1">
    <location>
        <begin position="1"/>
        <end position="48"/>
    </location>
</feature>
<feature type="region of interest" description="Disordered" evidence="1">
    <location>
        <begin position="128"/>
        <end position="216"/>
    </location>
</feature>
<feature type="compositionally biased region" description="Basic and acidic residues" evidence="1">
    <location>
        <begin position="22"/>
        <end position="36"/>
    </location>
</feature>